<reference evidence="4" key="1">
    <citation type="submission" date="2017-08" db="EMBL/GenBank/DDBJ databases">
        <authorList>
            <person name="Brisse S."/>
        </authorList>
    </citation>
    <scope>NUCLEOTIDE SEQUENCE [LARGE SCALE GENOMIC DNA]</scope>
    <source>
        <strain evidence="4">06D021</strain>
    </source>
</reference>
<name>A0A285B3X2_9ENTR</name>
<proteinExistence type="predicted"/>
<organism evidence="3 4">
    <name type="scientific">Klebsiella grimontii</name>
    <dbReference type="NCBI Taxonomy" id="2058152"/>
    <lineage>
        <taxon>Bacteria</taxon>
        <taxon>Pseudomonadati</taxon>
        <taxon>Pseudomonadota</taxon>
        <taxon>Gammaproteobacteria</taxon>
        <taxon>Enterobacterales</taxon>
        <taxon>Enterobacteriaceae</taxon>
        <taxon>Klebsiella/Raoultella group</taxon>
        <taxon>Klebsiella</taxon>
    </lineage>
</organism>
<evidence type="ECO:0000259" key="2">
    <source>
        <dbReference type="Pfam" id="PF01346"/>
    </source>
</evidence>
<sequence>MSHRAGNAIVFILGVTMIPCVQADVLNYARDWTQREEVNKSSEQSQEERRPAPREKSKTPPKASAKEKINARPSVAVKATTAPAKIKERDAKSAKTPDIPPSGVIKYPEVRREQKTINKNEIDVYLPDSRILGRWLKSVIQHISATPSERMIQELYLKQKDEIKIMRDKLAQREGENVILKNNDKERHLIMSKLGKLEAENGQWKRLTQEMQKNLKLAKYPPLPTSEQDLADFAAGMAMGVDIVELLEQRNEQGVQIDRKLFLAGITETLRGERRLSQEAFEQHLARANQRVSDAIKKTMKNREVRDKEWLHNFIKQENTLAAGNEAWFRVIHTGNEVLPDNESATELTLSFIRRLTDGTLIADSDLSGLVLQEKISELPTWLRVVAKKIRLNGEAELAVKVNEYGDPAERGNYVEHWKVRVVKQRTM</sequence>
<dbReference type="InterPro" id="IPR036944">
    <property type="entry name" value="PPIase_FKBP_N_sf"/>
</dbReference>
<accession>A0A285B3X2</accession>
<evidence type="ECO:0000313" key="4">
    <source>
        <dbReference type="Proteomes" id="UP000220639"/>
    </source>
</evidence>
<evidence type="ECO:0000256" key="1">
    <source>
        <dbReference type="SAM" id="MobiDB-lite"/>
    </source>
</evidence>
<feature type="compositionally biased region" description="Basic and acidic residues" evidence="1">
    <location>
        <begin position="35"/>
        <end position="70"/>
    </location>
</feature>
<dbReference type="AlphaFoldDB" id="A0A285B3X2"/>
<feature type="domain" description="Peptidyl-prolyl cis-trans isomerase FKBP-type N-terminal" evidence="2">
    <location>
        <begin position="232"/>
        <end position="319"/>
    </location>
</feature>
<feature type="compositionally biased region" description="Basic and acidic residues" evidence="1">
    <location>
        <begin position="85"/>
        <end position="95"/>
    </location>
</feature>
<dbReference type="Gene3D" id="1.10.287.460">
    <property type="entry name" value="Peptidyl-prolyl cis-trans isomerase, FKBP-type, N-terminal domain"/>
    <property type="match status" value="1"/>
</dbReference>
<dbReference type="EMBL" id="FZTC01000019">
    <property type="protein sequence ID" value="SNU35637.1"/>
    <property type="molecule type" value="Genomic_DNA"/>
</dbReference>
<dbReference type="GO" id="GO:0006457">
    <property type="term" value="P:protein folding"/>
    <property type="evidence" value="ECO:0007669"/>
    <property type="project" value="InterPro"/>
</dbReference>
<dbReference type="InterPro" id="IPR000774">
    <property type="entry name" value="PPIase_FKBP_N"/>
</dbReference>
<dbReference type="Pfam" id="PF01346">
    <property type="entry name" value="FKBP_N"/>
    <property type="match status" value="1"/>
</dbReference>
<feature type="region of interest" description="Disordered" evidence="1">
    <location>
        <begin position="35"/>
        <end position="104"/>
    </location>
</feature>
<evidence type="ECO:0000313" key="3">
    <source>
        <dbReference type="EMBL" id="SNU35637.1"/>
    </source>
</evidence>
<dbReference type="Proteomes" id="UP000220639">
    <property type="component" value="Unassembled WGS sequence"/>
</dbReference>
<gene>
    <name evidence="3" type="ORF">KOSB73_260361</name>
</gene>
<keyword evidence="3" id="KW-0413">Isomerase</keyword>
<dbReference type="RefSeq" id="WP_098140701.1">
    <property type="nucleotide sequence ID" value="NZ_CBCSJA010000001.1"/>
</dbReference>
<protein>
    <submittedName>
        <fullName evidence="3">FKBP-type peptidyl-prolyl isomerase domain-containing protein</fullName>
    </submittedName>
</protein>
<dbReference type="GO" id="GO:0016853">
    <property type="term" value="F:isomerase activity"/>
    <property type="evidence" value="ECO:0007669"/>
    <property type="project" value="UniProtKB-KW"/>
</dbReference>